<proteinExistence type="predicted"/>
<accession>G3H0N1</accession>
<organism evidence="2 3">
    <name type="scientific">Cricetulus griseus</name>
    <name type="common">Chinese hamster</name>
    <name type="synonym">Cricetulus barabensis griseus</name>
    <dbReference type="NCBI Taxonomy" id="10029"/>
    <lineage>
        <taxon>Eukaryota</taxon>
        <taxon>Metazoa</taxon>
        <taxon>Chordata</taxon>
        <taxon>Craniata</taxon>
        <taxon>Vertebrata</taxon>
        <taxon>Euteleostomi</taxon>
        <taxon>Mammalia</taxon>
        <taxon>Eutheria</taxon>
        <taxon>Euarchontoglires</taxon>
        <taxon>Glires</taxon>
        <taxon>Rodentia</taxon>
        <taxon>Myomorpha</taxon>
        <taxon>Muroidea</taxon>
        <taxon>Cricetidae</taxon>
        <taxon>Cricetinae</taxon>
        <taxon>Cricetulus</taxon>
    </lineage>
</organism>
<sequence>MTCMFPVPLKLFFLRVSVTINLFAKSCLSPTATCELYASRPPELGPNEYTERLVLVTKLLGQ</sequence>
<feature type="signal peptide" evidence="1">
    <location>
        <begin position="1"/>
        <end position="19"/>
    </location>
</feature>
<dbReference type="EMBL" id="JH000095">
    <property type="protein sequence ID" value="EGV93672.1"/>
    <property type="molecule type" value="Genomic_DNA"/>
</dbReference>
<protein>
    <recommendedName>
        <fullName evidence="4">Secreted protein</fullName>
    </recommendedName>
</protein>
<evidence type="ECO:0000313" key="3">
    <source>
        <dbReference type="Proteomes" id="UP000001075"/>
    </source>
</evidence>
<evidence type="ECO:0000313" key="2">
    <source>
        <dbReference type="EMBL" id="EGV93672.1"/>
    </source>
</evidence>
<keyword evidence="1" id="KW-0732">Signal</keyword>
<reference evidence="3" key="1">
    <citation type="journal article" date="2011" name="Nat. Biotechnol.">
        <title>The genomic sequence of the Chinese hamster ovary (CHO)-K1 cell line.</title>
        <authorList>
            <person name="Xu X."/>
            <person name="Nagarajan H."/>
            <person name="Lewis N.E."/>
            <person name="Pan S."/>
            <person name="Cai Z."/>
            <person name="Liu X."/>
            <person name="Chen W."/>
            <person name="Xie M."/>
            <person name="Wang W."/>
            <person name="Hammond S."/>
            <person name="Andersen M.R."/>
            <person name="Neff N."/>
            <person name="Passarelli B."/>
            <person name="Koh W."/>
            <person name="Fan H.C."/>
            <person name="Wang J."/>
            <person name="Gui Y."/>
            <person name="Lee K.H."/>
            <person name="Betenbaugh M.J."/>
            <person name="Quake S.R."/>
            <person name="Famili I."/>
            <person name="Palsson B.O."/>
            <person name="Wang J."/>
        </authorList>
    </citation>
    <scope>NUCLEOTIDE SEQUENCE [LARGE SCALE GENOMIC DNA]</scope>
    <source>
        <strain evidence="3">CHO K1 cell line</strain>
    </source>
</reference>
<dbReference type="InParanoid" id="G3H0N1"/>
<evidence type="ECO:0008006" key="4">
    <source>
        <dbReference type="Google" id="ProtNLM"/>
    </source>
</evidence>
<feature type="chain" id="PRO_5003444115" description="Secreted protein" evidence="1">
    <location>
        <begin position="20"/>
        <end position="62"/>
    </location>
</feature>
<dbReference type="Proteomes" id="UP000001075">
    <property type="component" value="Unassembled WGS sequence"/>
</dbReference>
<dbReference type="AlphaFoldDB" id="G3H0N1"/>
<name>G3H0N1_CRIGR</name>
<gene>
    <name evidence="2" type="ORF">I79_003695</name>
</gene>
<evidence type="ECO:0000256" key="1">
    <source>
        <dbReference type="SAM" id="SignalP"/>
    </source>
</evidence>